<accession>A0A4R6RXB6</accession>
<reference evidence="2 3" key="1">
    <citation type="submission" date="2019-03" db="EMBL/GenBank/DDBJ databases">
        <title>Genomic analyses of the natural microbiome of Caenorhabditis elegans.</title>
        <authorList>
            <person name="Samuel B."/>
        </authorList>
    </citation>
    <scope>NUCLEOTIDE SEQUENCE [LARGE SCALE GENOMIC DNA]</scope>
    <source>
        <strain evidence="2 3">JUb18</strain>
    </source>
</reference>
<evidence type="ECO:0008006" key="4">
    <source>
        <dbReference type="Google" id="ProtNLM"/>
    </source>
</evidence>
<evidence type="ECO:0000313" key="3">
    <source>
        <dbReference type="Proteomes" id="UP000295601"/>
    </source>
</evidence>
<organism evidence="2 3">
    <name type="scientific">Leucobacter luti</name>
    <dbReference type="NCBI Taxonomy" id="340320"/>
    <lineage>
        <taxon>Bacteria</taxon>
        <taxon>Bacillati</taxon>
        <taxon>Actinomycetota</taxon>
        <taxon>Actinomycetes</taxon>
        <taxon>Micrococcales</taxon>
        <taxon>Microbacteriaceae</taxon>
        <taxon>Leucobacter</taxon>
    </lineage>
</organism>
<dbReference type="AlphaFoldDB" id="A0A4R6RXB6"/>
<sequence length="209" mass="21440">MSHTHPHGYRIRAALSGTALLVLAAIGATSAVLTDRATLTLGGADGVGNPTPFAVQVQDTSGDWQEASDEQSAVELPLTGSETPVVIGTSEAVTFTTNFRIAPDAPAGSAVPTLAPLPNGCNAKCAALFEYMRFTVAYDGEPAFATGLTSVEFNALDTRGIEGLLPGAEHTITVQALLDTTFALDPDLDSFAAETSGVAIQFTAESSAP</sequence>
<comment type="caution">
    <text evidence="2">The sequence shown here is derived from an EMBL/GenBank/DDBJ whole genome shotgun (WGS) entry which is preliminary data.</text>
</comment>
<dbReference type="EMBL" id="SNYA01000005">
    <property type="protein sequence ID" value="TDP91700.1"/>
    <property type="molecule type" value="Genomic_DNA"/>
</dbReference>
<dbReference type="RefSeq" id="WP_133617102.1">
    <property type="nucleotide sequence ID" value="NZ_SNYA01000005.1"/>
</dbReference>
<feature type="chain" id="PRO_5039607776" description="Camelysin-like metallo-endopeptidase" evidence="1">
    <location>
        <begin position="25"/>
        <end position="209"/>
    </location>
</feature>
<keyword evidence="1" id="KW-0732">Signal</keyword>
<proteinExistence type="predicted"/>
<protein>
    <recommendedName>
        <fullName evidence="4">Camelysin-like metallo-endopeptidase</fullName>
    </recommendedName>
</protein>
<feature type="signal peptide" evidence="1">
    <location>
        <begin position="1"/>
        <end position="24"/>
    </location>
</feature>
<keyword evidence="3" id="KW-1185">Reference proteome</keyword>
<evidence type="ECO:0000313" key="2">
    <source>
        <dbReference type="EMBL" id="TDP91700.1"/>
    </source>
</evidence>
<name>A0A4R6RXB6_9MICO</name>
<dbReference type="Proteomes" id="UP000295601">
    <property type="component" value="Unassembled WGS sequence"/>
</dbReference>
<evidence type="ECO:0000256" key="1">
    <source>
        <dbReference type="SAM" id="SignalP"/>
    </source>
</evidence>
<gene>
    <name evidence="2" type="ORF">EDF62_2319</name>
</gene>